<evidence type="ECO:0000313" key="1">
    <source>
        <dbReference type="EMBL" id="KAJ9107275.1"/>
    </source>
</evidence>
<keyword evidence="2" id="KW-1185">Reference proteome</keyword>
<gene>
    <name evidence="1" type="ORF">QFC21_000722</name>
</gene>
<dbReference type="Proteomes" id="UP001227268">
    <property type="component" value="Unassembled WGS sequence"/>
</dbReference>
<name>A0ACC2W6C0_9TREE</name>
<organism evidence="1 2">
    <name type="scientific">Naganishia friedmannii</name>
    <dbReference type="NCBI Taxonomy" id="89922"/>
    <lineage>
        <taxon>Eukaryota</taxon>
        <taxon>Fungi</taxon>
        <taxon>Dikarya</taxon>
        <taxon>Basidiomycota</taxon>
        <taxon>Agaricomycotina</taxon>
        <taxon>Tremellomycetes</taxon>
        <taxon>Filobasidiales</taxon>
        <taxon>Filobasidiaceae</taxon>
        <taxon>Naganishia</taxon>
    </lineage>
</organism>
<proteinExistence type="predicted"/>
<sequence>MKQTYIHGAPNFRGEIQQVDIPTPNDDQLVIKVIYAGSNPKDWKLPDLGVPGNSGDDAAGYVHSIGKNVTEFKEGDRVAIFHEMTKEGGTFAEYALSWEHTTFHLPKQTSFEEGAAIPLAAMTSALGLFVNLELPTPLLPATAPRPLLIYGAASAVGAYAIKFAKLANIHPIIGVAGSGGDFAKSIGCDAIVDYRKGNIVEDIEEVLKEHANGQKLLHVYDAISEHGSGDHINAVADQGAIVTHVLMNKDDYDSSKFTVIRTMVGDSHGTEAYRRDFAYTYFRLFGKWLKEGRLQAHPHEVVPGGLEGVEGALLRLKEGKVSAKKLVFKVAEA</sequence>
<reference evidence="1" key="1">
    <citation type="submission" date="2023-04" db="EMBL/GenBank/DDBJ databases">
        <title>Draft Genome sequencing of Naganishia species isolated from polar environments using Oxford Nanopore Technology.</title>
        <authorList>
            <person name="Leo P."/>
            <person name="Venkateswaran K."/>
        </authorList>
    </citation>
    <scope>NUCLEOTIDE SEQUENCE</scope>
    <source>
        <strain evidence="1">MNA-CCFEE 5423</strain>
    </source>
</reference>
<accession>A0ACC2W6C0</accession>
<dbReference type="EMBL" id="JASBWT010000002">
    <property type="protein sequence ID" value="KAJ9107275.1"/>
    <property type="molecule type" value="Genomic_DNA"/>
</dbReference>
<protein>
    <submittedName>
        <fullName evidence="1">Uncharacterized protein</fullName>
    </submittedName>
</protein>
<evidence type="ECO:0000313" key="2">
    <source>
        <dbReference type="Proteomes" id="UP001227268"/>
    </source>
</evidence>
<comment type="caution">
    <text evidence="1">The sequence shown here is derived from an EMBL/GenBank/DDBJ whole genome shotgun (WGS) entry which is preliminary data.</text>
</comment>